<evidence type="ECO:0000313" key="2">
    <source>
        <dbReference type="Proteomes" id="UP000299102"/>
    </source>
</evidence>
<organism evidence="1 2">
    <name type="scientific">Eumeta variegata</name>
    <name type="common">Bagworm moth</name>
    <name type="synonym">Eumeta japonica</name>
    <dbReference type="NCBI Taxonomy" id="151549"/>
    <lineage>
        <taxon>Eukaryota</taxon>
        <taxon>Metazoa</taxon>
        <taxon>Ecdysozoa</taxon>
        <taxon>Arthropoda</taxon>
        <taxon>Hexapoda</taxon>
        <taxon>Insecta</taxon>
        <taxon>Pterygota</taxon>
        <taxon>Neoptera</taxon>
        <taxon>Endopterygota</taxon>
        <taxon>Lepidoptera</taxon>
        <taxon>Glossata</taxon>
        <taxon>Ditrysia</taxon>
        <taxon>Tineoidea</taxon>
        <taxon>Psychidae</taxon>
        <taxon>Oiketicinae</taxon>
        <taxon>Eumeta</taxon>
    </lineage>
</organism>
<dbReference type="Proteomes" id="UP000299102">
    <property type="component" value="Unassembled WGS sequence"/>
</dbReference>
<protein>
    <submittedName>
        <fullName evidence="1">Uncharacterized protein</fullName>
    </submittedName>
</protein>
<proteinExistence type="predicted"/>
<keyword evidence="2" id="KW-1185">Reference proteome</keyword>
<dbReference type="AlphaFoldDB" id="A0A4C1Y0K2"/>
<evidence type="ECO:0000313" key="1">
    <source>
        <dbReference type="EMBL" id="GBP67935.1"/>
    </source>
</evidence>
<accession>A0A4C1Y0K2</accession>
<sequence>MSTVPSNKACLSRAAARGARGGVHLPKQVARSVHSGFIGPFLDRPQSDAQLELLRAYTKSPLIQLRPVKTRYKGFIVEIKQRTQSYTRYRPRSESIKLLEYSKKVVRNKKERRDISVCRSHACVGLASPSADIP</sequence>
<name>A0A4C1Y0K2_EUMVA</name>
<reference evidence="1 2" key="1">
    <citation type="journal article" date="2019" name="Commun. Biol.">
        <title>The bagworm genome reveals a unique fibroin gene that provides high tensile strength.</title>
        <authorList>
            <person name="Kono N."/>
            <person name="Nakamura H."/>
            <person name="Ohtoshi R."/>
            <person name="Tomita M."/>
            <person name="Numata K."/>
            <person name="Arakawa K."/>
        </authorList>
    </citation>
    <scope>NUCLEOTIDE SEQUENCE [LARGE SCALE GENOMIC DNA]</scope>
</reference>
<dbReference type="EMBL" id="BGZK01000996">
    <property type="protein sequence ID" value="GBP67935.1"/>
    <property type="molecule type" value="Genomic_DNA"/>
</dbReference>
<gene>
    <name evidence="1" type="ORF">EVAR_97728_1</name>
</gene>
<comment type="caution">
    <text evidence="1">The sequence shown here is derived from an EMBL/GenBank/DDBJ whole genome shotgun (WGS) entry which is preliminary data.</text>
</comment>